<dbReference type="PROSITE" id="PS51257">
    <property type="entry name" value="PROKAR_LIPOPROTEIN"/>
    <property type="match status" value="1"/>
</dbReference>
<evidence type="ECO:0000313" key="2">
    <source>
        <dbReference type="Proteomes" id="UP001630127"/>
    </source>
</evidence>
<dbReference type="PANTHER" id="PTHR31972:SF48">
    <property type="entry name" value="OS04G0407500 PROTEIN"/>
    <property type="match status" value="1"/>
</dbReference>
<dbReference type="PANTHER" id="PTHR31972">
    <property type="entry name" value="EXPRESSED PROTEIN"/>
    <property type="match status" value="1"/>
</dbReference>
<dbReference type="Pfam" id="PF05910">
    <property type="entry name" value="DUF868"/>
    <property type="match status" value="1"/>
</dbReference>
<name>A0ABD2ZGB0_9GENT</name>
<dbReference type="AlphaFoldDB" id="A0ABD2ZGB0"/>
<sequence length="310" mass="35205">MRDLTSCYNEYAVQVSDSVSCSSYANSTASCISPNLTVPSIQNAVTCLYKTIFSNQNQLFIRVTWSKTNVTQGLSIQFGDDPSNSFKLSTNSRLFRKKKGSKSCEFNDYKVEVLWDLSAAKYNSAGPEPINGYYVLVKVDSEFGLILGDLAEEALLLKKLKNGTSPVAKFYSISRQEHFSGKTTLYSTKAQFCDNGSLHDILIRCSGENERLKHPVLSVYIDKKMVIKVKRLQWNFRGNQTIFLDGLLIDFMWDVHDMFFNLASSGSYAVFMFRTRSGMNSRLWLEDKILQKDHQDKVEFSFLICASRCP</sequence>
<proteinExistence type="predicted"/>
<dbReference type="Proteomes" id="UP001630127">
    <property type="component" value="Unassembled WGS sequence"/>
</dbReference>
<evidence type="ECO:0008006" key="3">
    <source>
        <dbReference type="Google" id="ProtNLM"/>
    </source>
</evidence>
<accession>A0ABD2ZGB0</accession>
<dbReference type="InterPro" id="IPR008586">
    <property type="entry name" value="DUF868_pln"/>
</dbReference>
<keyword evidence="2" id="KW-1185">Reference proteome</keyword>
<evidence type="ECO:0000313" key="1">
    <source>
        <dbReference type="EMBL" id="KAL3518491.1"/>
    </source>
</evidence>
<reference evidence="1 2" key="1">
    <citation type="submission" date="2024-11" db="EMBL/GenBank/DDBJ databases">
        <title>A near-complete genome assembly of Cinchona calisaya.</title>
        <authorList>
            <person name="Lian D.C."/>
            <person name="Zhao X.W."/>
            <person name="Wei L."/>
        </authorList>
    </citation>
    <scope>NUCLEOTIDE SEQUENCE [LARGE SCALE GENOMIC DNA]</scope>
    <source>
        <tissue evidence="1">Nenye</tissue>
    </source>
</reference>
<protein>
    <recommendedName>
        <fullName evidence="3">DUF868 domain-containing protein</fullName>
    </recommendedName>
</protein>
<organism evidence="1 2">
    <name type="scientific">Cinchona calisaya</name>
    <dbReference type="NCBI Taxonomy" id="153742"/>
    <lineage>
        <taxon>Eukaryota</taxon>
        <taxon>Viridiplantae</taxon>
        <taxon>Streptophyta</taxon>
        <taxon>Embryophyta</taxon>
        <taxon>Tracheophyta</taxon>
        <taxon>Spermatophyta</taxon>
        <taxon>Magnoliopsida</taxon>
        <taxon>eudicotyledons</taxon>
        <taxon>Gunneridae</taxon>
        <taxon>Pentapetalae</taxon>
        <taxon>asterids</taxon>
        <taxon>lamiids</taxon>
        <taxon>Gentianales</taxon>
        <taxon>Rubiaceae</taxon>
        <taxon>Cinchonoideae</taxon>
        <taxon>Cinchoneae</taxon>
        <taxon>Cinchona</taxon>
    </lineage>
</organism>
<comment type="caution">
    <text evidence="1">The sequence shown here is derived from an EMBL/GenBank/DDBJ whole genome shotgun (WGS) entry which is preliminary data.</text>
</comment>
<dbReference type="EMBL" id="JBJUIK010000009">
    <property type="protein sequence ID" value="KAL3518491.1"/>
    <property type="molecule type" value="Genomic_DNA"/>
</dbReference>
<gene>
    <name evidence="1" type="ORF">ACH5RR_021080</name>
</gene>